<reference evidence="2" key="1">
    <citation type="submission" date="2021-05" db="EMBL/GenBank/DDBJ databases">
        <title>A free-living protist that lacks canonical eukaryotic 1 DNA replication and segregation systems.</title>
        <authorList>
            <person name="Salas-Leiva D.E."/>
            <person name="Tromer E.C."/>
            <person name="Curtis B.A."/>
            <person name="Jerlstrom-Hultqvist J."/>
            <person name="Kolisko M."/>
            <person name="Yi Z."/>
            <person name="Salas-Leiva J.S."/>
            <person name="Gallot-Lavallee L."/>
            <person name="Kops G.J.P.L."/>
            <person name="Archibald J.M."/>
            <person name="Simpson A.G.B."/>
            <person name="Roger A.J."/>
        </authorList>
    </citation>
    <scope>NUCLEOTIDE SEQUENCE</scope>
    <source>
        <strain evidence="2">BICM</strain>
    </source>
</reference>
<evidence type="ECO:0000256" key="1">
    <source>
        <dbReference type="SAM" id="MobiDB-lite"/>
    </source>
</evidence>
<dbReference type="AlphaFoldDB" id="A0A8J6E1T9"/>
<organism evidence="2 3">
    <name type="scientific">Carpediemonas membranifera</name>
    <dbReference type="NCBI Taxonomy" id="201153"/>
    <lineage>
        <taxon>Eukaryota</taxon>
        <taxon>Metamonada</taxon>
        <taxon>Carpediemonas-like organisms</taxon>
        <taxon>Carpediemonas</taxon>
    </lineage>
</organism>
<comment type="caution">
    <text evidence="2">The sequence shown here is derived from an EMBL/GenBank/DDBJ whole genome shotgun (WGS) entry which is preliminary data.</text>
</comment>
<sequence>MPTDAELDAMIAAATGKAQQFFSKVGENGTEEDWESFRQQHGKKVVKKVVKTVEKKVTVTQKKAPKEQPTKVVYEDRYETRYHEIPAEKYESGSNPADIFSAAAREARRFDHERYEARLREMGKAPPSSQELEEREEQRRLNYELRQEAKKQ</sequence>
<accession>A0A8J6E1T9</accession>
<proteinExistence type="predicted"/>
<name>A0A8J6E1T9_9EUKA</name>
<evidence type="ECO:0000313" key="2">
    <source>
        <dbReference type="EMBL" id="KAG9393878.1"/>
    </source>
</evidence>
<keyword evidence="3" id="KW-1185">Reference proteome</keyword>
<evidence type="ECO:0000313" key="3">
    <source>
        <dbReference type="Proteomes" id="UP000717585"/>
    </source>
</evidence>
<protein>
    <submittedName>
        <fullName evidence="2">Uncharacterized protein</fullName>
    </submittedName>
</protein>
<dbReference type="EMBL" id="JAHDYR010000020">
    <property type="protein sequence ID" value="KAG9393878.1"/>
    <property type="molecule type" value="Genomic_DNA"/>
</dbReference>
<feature type="region of interest" description="Disordered" evidence="1">
    <location>
        <begin position="117"/>
        <end position="139"/>
    </location>
</feature>
<dbReference type="Proteomes" id="UP000717585">
    <property type="component" value="Unassembled WGS sequence"/>
</dbReference>
<gene>
    <name evidence="2" type="ORF">J8273_4742</name>
</gene>